<dbReference type="Proteomes" id="UP001499851">
    <property type="component" value="Unassembled WGS sequence"/>
</dbReference>
<proteinExistence type="predicted"/>
<dbReference type="NCBIfam" id="NF038134">
    <property type="entry name" value="choice_anch_M"/>
    <property type="match status" value="1"/>
</dbReference>
<name>A0ABN2FV47_9ACTN</name>
<dbReference type="RefSeq" id="WP_344480449.1">
    <property type="nucleotide sequence ID" value="NZ_BAAAQF010000001.1"/>
</dbReference>
<feature type="signal peptide" evidence="1">
    <location>
        <begin position="1"/>
        <end position="28"/>
    </location>
</feature>
<evidence type="ECO:0000313" key="3">
    <source>
        <dbReference type="Proteomes" id="UP001499851"/>
    </source>
</evidence>
<feature type="chain" id="PRO_5047082779" description="Surface-anchored protein" evidence="1">
    <location>
        <begin position="29"/>
        <end position="214"/>
    </location>
</feature>
<keyword evidence="3" id="KW-1185">Reference proteome</keyword>
<accession>A0ABN2FV47</accession>
<evidence type="ECO:0000256" key="1">
    <source>
        <dbReference type="SAM" id="SignalP"/>
    </source>
</evidence>
<dbReference type="EMBL" id="BAAAQF010000001">
    <property type="protein sequence ID" value="GAA1659972.1"/>
    <property type="molecule type" value="Genomic_DNA"/>
</dbReference>
<organism evidence="2 3">
    <name type="scientific">Glycomyces endophyticus</name>
    <dbReference type="NCBI Taxonomy" id="480996"/>
    <lineage>
        <taxon>Bacteria</taxon>
        <taxon>Bacillati</taxon>
        <taxon>Actinomycetota</taxon>
        <taxon>Actinomycetes</taxon>
        <taxon>Glycomycetales</taxon>
        <taxon>Glycomycetaceae</taxon>
        <taxon>Glycomyces</taxon>
    </lineage>
</organism>
<sequence>MRTIAKRSAATALAATAAVLAVAAPATAQNTSFDIVDEGHVDVFGVAYEDGALDLHIHDDEAGVERDPGSTALRVNPAAQTTVPAGYDFLGETGDDVWILPDTNVEGLLFAGWASEEVPDGVFVDDTLTLTVHDAWGDVDLYTVDDFGDPTVLFDSDQGPGSWDIGTGGHGHLNWAFGEAGGWYKLTVEAEGVLESTNQTVSTGEVDYWFYVAC</sequence>
<comment type="caution">
    <text evidence="2">The sequence shown here is derived from an EMBL/GenBank/DDBJ whole genome shotgun (WGS) entry which is preliminary data.</text>
</comment>
<evidence type="ECO:0000313" key="2">
    <source>
        <dbReference type="EMBL" id="GAA1659972.1"/>
    </source>
</evidence>
<gene>
    <name evidence="2" type="ORF">GCM10009830_01280</name>
</gene>
<evidence type="ECO:0008006" key="4">
    <source>
        <dbReference type="Google" id="ProtNLM"/>
    </source>
</evidence>
<protein>
    <recommendedName>
        <fullName evidence="4">Surface-anchored protein</fullName>
    </recommendedName>
</protein>
<reference evidence="2 3" key="1">
    <citation type="journal article" date="2019" name="Int. J. Syst. Evol. Microbiol.">
        <title>The Global Catalogue of Microorganisms (GCM) 10K type strain sequencing project: providing services to taxonomists for standard genome sequencing and annotation.</title>
        <authorList>
            <consortium name="The Broad Institute Genomics Platform"/>
            <consortium name="The Broad Institute Genome Sequencing Center for Infectious Disease"/>
            <person name="Wu L."/>
            <person name="Ma J."/>
        </authorList>
    </citation>
    <scope>NUCLEOTIDE SEQUENCE [LARGE SCALE GENOMIC DNA]</scope>
    <source>
        <strain evidence="2 3">JCM 16001</strain>
    </source>
</reference>
<keyword evidence="1" id="KW-0732">Signal</keyword>